<evidence type="ECO:0000313" key="1">
    <source>
        <dbReference type="EMBL" id="EJD34059.1"/>
    </source>
</evidence>
<name>J0WQB2_AURST</name>
<gene>
    <name evidence="1" type="ORF">AURDEDRAFT_176885</name>
</gene>
<dbReference type="KEGG" id="adl:AURDEDRAFT_176885"/>
<dbReference type="EMBL" id="JH688014">
    <property type="protein sequence ID" value="EJD34059.1"/>
    <property type="molecule type" value="Genomic_DNA"/>
</dbReference>
<evidence type="ECO:0000313" key="2">
    <source>
        <dbReference type="Proteomes" id="UP000006514"/>
    </source>
</evidence>
<accession>J0WQB2</accession>
<dbReference type="AlphaFoldDB" id="J0WQB2"/>
<sequence length="125" mass="13908">MLLTPPARWHVFLVASPILRPCAVAGLAACILLILQTVLEDVFVEPDDMRARPGRLEDAPVELHDARSGRYRRVRHARGLAMIKRPARAEAVAHNTGQARRVCLRTKHPRICVLPSAKFMTTSAN</sequence>
<reference evidence="2" key="1">
    <citation type="journal article" date="2012" name="Science">
        <title>The Paleozoic origin of enzymatic lignin decomposition reconstructed from 31 fungal genomes.</title>
        <authorList>
            <person name="Floudas D."/>
            <person name="Binder M."/>
            <person name="Riley R."/>
            <person name="Barry K."/>
            <person name="Blanchette R.A."/>
            <person name="Henrissat B."/>
            <person name="Martinez A.T."/>
            <person name="Otillar R."/>
            <person name="Spatafora J.W."/>
            <person name="Yadav J.S."/>
            <person name="Aerts A."/>
            <person name="Benoit I."/>
            <person name="Boyd A."/>
            <person name="Carlson A."/>
            <person name="Copeland A."/>
            <person name="Coutinho P.M."/>
            <person name="de Vries R.P."/>
            <person name="Ferreira P."/>
            <person name="Findley K."/>
            <person name="Foster B."/>
            <person name="Gaskell J."/>
            <person name="Glotzer D."/>
            <person name="Gorecki P."/>
            <person name="Heitman J."/>
            <person name="Hesse C."/>
            <person name="Hori C."/>
            <person name="Igarashi K."/>
            <person name="Jurgens J.A."/>
            <person name="Kallen N."/>
            <person name="Kersten P."/>
            <person name="Kohler A."/>
            <person name="Kuees U."/>
            <person name="Kumar T.K.A."/>
            <person name="Kuo A."/>
            <person name="LaButti K."/>
            <person name="Larrondo L.F."/>
            <person name="Lindquist E."/>
            <person name="Ling A."/>
            <person name="Lombard V."/>
            <person name="Lucas S."/>
            <person name="Lundell T."/>
            <person name="Martin R."/>
            <person name="McLaughlin D.J."/>
            <person name="Morgenstern I."/>
            <person name="Morin E."/>
            <person name="Murat C."/>
            <person name="Nagy L.G."/>
            <person name="Nolan M."/>
            <person name="Ohm R.A."/>
            <person name="Patyshakuliyeva A."/>
            <person name="Rokas A."/>
            <person name="Ruiz-Duenas F.J."/>
            <person name="Sabat G."/>
            <person name="Salamov A."/>
            <person name="Samejima M."/>
            <person name="Schmutz J."/>
            <person name="Slot J.C."/>
            <person name="St John F."/>
            <person name="Stenlid J."/>
            <person name="Sun H."/>
            <person name="Sun S."/>
            <person name="Syed K."/>
            <person name="Tsang A."/>
            <person name="Wiebenga A."/>
            <person name="Young D."/>
            <person name="Pisabarro A."/>
            <person name="Eastwood D.C."/>
            <person name="Martin F."/>
            <person name="Cullen D."/>
            <person name="Grigoriev I.V."/>
            <person name="Hibbett D.S."/>
        </authorList>
    </citation>
    <scope>NUCLEOTIDE SEQUENCE [LARGE SCALE GENOMIC DNA]</scope>
    <source>
        <strain evidence="2">TFB10046</strain>
    </source>
</reference>
<keyword evidence="2" id="KW-1185">Reference proteome</keyword>
<dbReference type="InParanoid" id="J0WQB2"/>
<protein>
    <submittedName>
        <fullName evidence="1">Uncharacterized protein</fullName>
    </submittedName>
</protein>
<dbReference type="Proteomes" id="UP000006514">
    <property type="component" value="Unassembled WGS sequence"/>
</dbReference>
<proteinExistence type="predicted"/>
<organism evidence="1 2">
    <name type="scientific">Auricularia subglabra (strain TFB-10046 / SS5)</name>
    <name type="common">White-rot fungus</name>
    <name type="synonym">Auricularia delicata (strain TFB10046)</name>
    <dbReference type="NCBI Taxonomy" id="717982"/>
    <lineage>
        <taxon>Eukaryota</taxon>
        <taxon>Fungi</taxon>
        <taxon>Dikarya</taxon>
        <taxon>Basidiomycota</taxon>
        <taxon>Agaricomycotina</taxon>
        <taxon>Agaricomycetes</taxon>
        <taxon>Auriculariales</taxon>
        <taxon>Auriculariaceae</taxon>
        <taxon>Auricularia</taxon>
    </lineage>
</organism>